<sequence length="266" mass="27949">MTVMSTSRRLLATLCAAVVASVAGCSDAHAVPPPADLTVTVLGELPHDTSAYTEGLEIASGADGSALYESTGLSGQSELRELDPATGAVRRAAPLPGGYFGEGITVVGDRVWQVTYRDGVAIEWDRASLTPRREVPLTGEGWGLCRDGDRLVLSDGSDRLRFIDPRDFTETGSVQITRPGGAPATGLNELECVDGQVWANVWPTDEIVRIDLSSATVAASADGAVLRDGEPAVQVLNGIAHTGGGEYLLTGKNWPASYRVRFDPVG</sequence>
<dbReference type="PANTHER" id="PTHR31270:SF1">
    <property type="entry name" value="GLUTAMINYL-PEPTIDE CYCLOTRANSFERASE"/>
    <property type="match status" value="1"/>
</dbReference>
<reference evidence="2" key="2">
    <citation type="journal article" date="2022" name="BMC Genomics">
        <title>Comparative genome analysis of mycobacteria focusing on tRNA and non-coding RNA.</title>
        <authorList>
            <person name="Behra P.R.K."/>
            <person name="Pettersson B.M.F."/>
            <person name="Ramesh M."/>
            <person name="Das S."/>
            <person name="Dasgupta S."/>
            <person name="Kirsebom L.A."/>
        </authorList>
    </citation>
    <scope>NUCLEOTIDE SEQUENCE</scope>
    <source>
        <strain evidence="2">DSM 44615</strain>
    </source>
</reference>
<name>A0A9X2YS36_9MYCO</name>
<reference evidence="2" key="1">
    <citation type="submission" date="2020-07" db="EMBL/GenBank/DDBJ databases">
        <authorList>
            <person name="Pettersson B.M.F."/>
            <person name="Behra P.R.K."/>
            <person name="Ramesh M."/>
            <person name="Das S."/>
            <person name="Dasgupta S."/>
            <person name="Kirsebom L.A."/>
        </authorList>
    </citation>
    <scope>NUCLEOTIDE SEQUENCE</scope>
    <source>
        <strain evidence="2">DSM 44615</strain>
    </source>
</reference>
<gene>
    <name evidence="2" type="ORF">H7I41_20710</name>
</gene>
<feature type="chain" id="PRO_5040945963" evidence="1">
    <location>
        <begin position="31"/>
        <end position="266"/>
    </location>
</feature>
<dbReference type="Gene3D" id="2.130.10.10">
    <property type="entry name" value="YVTN repeat-like/Quinoprotein amine dehydrogenase"/>
    <property type="match status" value="1"/>
</dbReference>
<dbReference type="PANTHER" id="PTHR31270">
    <property type="entry name" value="GLUTAMINYL-PEPTIDE CYCLOTRANSFERASE"/>
    <property type="match status" value="1"/>
</dbReference>
<keyword evidence="1" id="KW-0732">Signal</keyword>
<dbReference type="AlphaFoldDB" id="A0A9X2YS36"/>
<evidence type="ECO:0000313" key="2">
    <source>
        <dbReference type="EMBL" id="MCV7172341.1"/>
    </source>
</evidence>
<dbReference type="SUPFAM" id="SSF50969">
    <property type="entry name" value="YVTN repeat-like/Quinoprotein amine dehydrogenase"/>
    <property type="match status" value="1"/>
</dbReference>
<organism evidence="2 3">
    <name type="scientific">[Mycobacterium] manitobense</name>
    <dbReference type="NCBI Taxonomy" id="190147"/>
    <lineage>
        <taxon>Bacteria</taxon>
        <taxon>Bacillati</taxon>
        <taxon>Actinomycetota</taxon>
        <taxon>Actinomycetes</taxon>
        <taxon>Mycobacteriales</taxon>
        <taxon>Mycobacteriaceae</taxon>
        <taxon>Mycolicibacterium</taxon>
    </lineage>
</organism>
<dbReference type="InterPro" id="IPR007788">
    <property type="entry name" value="QCT"/>
</dbReference>
<dbReference type="Pfam" id="PF05096">
    <property type="entry name" value="Glu_cyclase_2"/>
    <property type="match status" value="1"/>
</dbReference>
<dbReference type="EMBL" id="JACKSJ010000182">
    <property type="protein sequence ID" value="MCV7172341.1"/>
    <property type="molecule type" value="Genomic_DNA"/>
</dbReference>
<protein>
    <submittedName>
        <fullName evidence="2">Glutaminyl-peptide cyclotransferase</fullName>
    </submittedName>
</protein>
<dbReference type="InterPro" id="IPR015943">
    <property type="entry name" value="WD40/YVTN_repeat-like_dom_sf"/>
</dbReference>
<evidence type="ECO:0000256" key="1">
    <source>
        <dbReference type="SAM" id="SignalP"/>
    </source>
</evidence>
<proteinExistence type="predicted"/>
<dbReference type="GO" id="GO:0016603">
    <property type="term" value="F:glutaminyl-peptide cyclotransferase activity"/>
    <property type="evidence" value="ECO:0007669"/>
    <property type="project" value="InterPro"/>
</dbReference>
<accession>A0A9X2YS36</accession>
<dbReference type="InterPro" id="IPR011044">
    <property type="entry name" value="Quino_amine_DH_bsu"/>
</dbReference>
<dbReference type="Proteomes" id="UP001140293">
    <property type="component" value="Unassembled WGS sequence"/>
</dbReference>
<comment type="caution">
    <text evidence="2">The sequence shown here is derived from an EMBL/GenBank/DDBJ whole genome shotgun (WGS) entry which is preliminary data.</text>
</comment>
<dbReference type="RefSeq" id="WP_264014566.1">
    <property type="nucleotide sequence ID" value="NZ_JACKSJ010000182.1"/>
</dbReference>
<evidence type="ECO:0000313" key="3">
    <source>
        <dbReference type="Proteomes" id="UP001140293"/>
    </source>
</evidence>
<feature type="signal peptide" evidence="1">
    <location>
        <begin position="1"/>
        <end position="30"/>
    </location>
</feature>
<keyword evidence="3" id="KW-1185">Reference proteome</keyword>